<reference evidence="2" key="1">
    <citation type="journal article" date="2020" name="New Phytol.">
        <title>Comparative genomics reveals dynamic genome evolution in host specialist ectomycorrhizal fungi.</title>
        <authorList>
            <person name="Lofgren L.A."/>
            <person name="Nguyen N.H."/>
            <person name="Vilgalys R."/>
            <person name="Ruytinx J."/>
            <person name="Liao H.L."/>
            <person name="Branco S."/>
            <person name="Kuo A."/>
            <person name="LaButti K."/>
            <person name="Lipzen A."/>
            <person name="Andreopoulos W."/>
            <person name="Pangilinan J."/>
            <person name="Riley R."/>
            <person name="Hundley H."/>
            <person name="Na H."/>
            <person name="Barry K."/>
            <person name="Grigoriev I.V."/>
            <person name="Stajich J.E."/>
            <person name="Kennedy P.G."/>
        </authorList>
    </citation>
    <scope>NUCLEOTIDE SEQUENCE</scope>
    <source>
        <strain evidence="2">DOB743</strain>
    </source>
</reference>
<dbReference type="Proteomes" id="UP000714275">
    <property type="component" value="Unassembled WGS sequence"/>
</dbReference>
<evidence type="ECO:0000256" key="1">
    <source>
        <dbReference type="SAM" id="SignalP"/>
    </source>
</evidence>
<feature type="signal peptide" evidence="1">
    <location>
        <begin position="1"/>
        <end position="25"/>
    </location>
</feature>
<keyword evidence="3" id="KW-1185">Reference proteome</keyword>
<sequence length="86" mass="9867">MRQHSRSRITLVLLNQVFTSMPSTCQTDLWGVCIHKHLPCPMGQWPGTERSASVDRPAVLQGGVLHQRTRLLGQSRRFYQTHDRTV</sequence>
<evidence type="ECO:0000313" key="2">
    <source>
        <dbReference type="EMBL" id="KAG1781560.1"/>
    </source>
</evidence>
<comment type="caution">
    <text evidence="2">The sequence shown here is derived from an EMBL/GenBank/DDBJ whole genome shotgun (WGS) entry which is preliminary data.</text>
</comment>
<name>A0A9P7D5Z6_9AGAM</name>
<dbReference type="EMBL" id="JABBWD010000005">
    <property type="protein sequence ID" value="KAG1781560.1"/>
    <property type="molecule type" value="Genomic_DNA"/>
</dbReference>
<gene>
    <name evidence="2" type="ORF">EV702DRAFT_1071677</name>
</gene>
<evidence type="ECO:0008006" key="4">
    <source>
        <dbReference type="Google" id="ProtNLM"/>
    </source>
</evidence>
<proteinExistence type="predicted"/>
<evidence type="ECO:0000313" key="3">
    <source>
        <dbReference type="Proteomes" id="UP000714275"/>
    </source>
</evidence>
<feature type="chain" id="PRO_5040461056" description="Secreted protein" evidence="1">
    <location>
        <begin position="26"/>
        <end position="86"/>
    </location>
</feature>
<organism evidence="2 3">
    <name type="scientific">Suillus placidus</name>
    <dbReference type="NCBI Taxonomy" id="48579"/>
    <lineage>
        <taxon>Eukaryota</taxon>
        <taxon>Fungi</taxon>
        <taxon>Dikarya</taxon>
        <taxon>Basidiomycota</taxon>
        <taxon>Agaricomycotina</taxon>
        <taxon>Agaricomycetes</taxon>
        <taxon>Agaricomycetidae</taxon>
        <taxon>Boletales</taxon>
        <taxon>Suillineae</taxon>
        <taxon>Suillaceae</taxon>
        <taxon>Suillus</taxon>
    </lineage>
</organism>
<dbReference type="AlphaFoldDB" id="A0A9P7D5Z6"/>
<keyword evidence="1" id="KW-0732">Signal</keyword>
<accession>A0A9P7D5Z6</accession>
<protein>
    <recommendedName>
        <fullName evidence="4">Secreted protein</fullName>
    </recommendedName>
</protein>